<dbReference type="InterPro" id="IPR017969">
    <property type="entry name" value="Heavy-metal-associated_CS"/>
</dbReference>
<keyword evidence="2" id="KW-0472">Membrane</keyword>
<dbReference type="Gene3D" id="3.30.70.100">
    <property type="match status" value="1"/>
</dbReference>
<protein>
    <submittedName>
        <fullName evidence="4">Putative mercuric reductase</fullName>
    </submittedName>
</protein>
<keyword evidence="2" id="KW-0812">Transmembrane</keyword>
<proteinExistence type="predicted"/>
<feature type="domain" description="HMA" evidence="3">
    <location>
        <begin position="55"/>
        <end position="119"/>
    </location>
</feature>
<dbReference type="CDD" id="cd00371">
    <property type="entry name" value="HMA"/>
    <property type="match status" value="1"/>
</dbReference>
<organism evidence="4 5">
    <name type="scientific">Robinsoniella peoriensis</name>
    <dbReference type="NCBI Taxonomy" id="180332"/>
    <lineage>
        <taxon>Bacteria</taxon>
        <taxon>Bacillati</taxon>
        <taxon>Bacillota</taxon>
        <taxon>Clostridia</taxon>
        <taxon>Lachnospirales</taxon>
        <taxon>Lachnospiraceae</taxon>
        <taxon>Robinsoniella</taxon>
    </lineage>
</organism>
<dbReference type="GO" id="GO:0046872">
    <property type="term" value="F:metal ion binding"/>
    <property type="evidence" value="ECO:0007669"/>
    <property type="project" value="UniProtKB-KW"/>
</dbReference>
<gene>
    <name evidence="4" type="ORF">DSM106044_00067</name>
</gene>
<feature type="transmembrane region" description="Helical" evidence="2">
    <location>
        <begin position="6"/>
        <end position="24"/>
    </location>
</feature>
<dbReference type="Pfam" id="PF00403">
    <property type="entry name" value="HMA"/>
    <property type="match status" value="1"/>
</dbReference>
<keyword evidence="1" id="KW-0479">Metal-binding</keyword>
<dbReference type="EMBL" id="QGQD01000001">
    <property type="protein sequence ID" value="TLD03043.1"/>
    <property type="molecule type" value="Genomic_DNA"/>
</dbReference>
<dbReference type="PROSITE" id="PS01047">
    <property type="entry name" value="HMA_1"/>
    <property type="match status" value="1"/>
</dbReference>
<keyword evidence="5" id="KW-1185">Reference proteome</keyword>
<evidence type="ECO:0000256" key="2">
    <source>
        <dbReference type="SAM" id="Phobius"/>
    </source>
</evidence>
<reference evidence="4 5" key="1">
    <citation type="journal article" date="2019" name="Anaerobe">
        <title>Detection of Robinsoniella peoriensis in multiple bone samples of a trauma patient.</title>
        <authorList>
            <person name="Schrottner P."/>
            <person name="Hartwich K."/>
            <person name="Bunk B."/>
            <person name="Schober I."/>
            <person name="Helbig S."/>
            <person name="Rudolph W.W."/>
            <person name="Gunzer F."/>
        </authorList>
    </citation>
    <scope>NUCLEOTIDE SEQUENCE [LARGE SCALE GENOMIC DNA]</scope>
    <source>
        <strain evidence="4 5">DSM 106044</strain>
    </source>
</reference>
<evidence type="ECO:0000313" key="5">
    <source>
        <dbReference type="Proteomes" id="UP000306509"/>
    </source>
</evidence>
<keyword evidence="2" id="KW-1133">Transmembrane helix</keyword>
<dbReference type="PROSITE" id="PS50846">
    <property type="entry name" value="HMA_2"/>
    <property type="match status" value="1"/>
</dbReference>
<dbReference type="Proteomes" id="UP000306509">
    <property type="component" value="Unassembled WGS sequence"/>
</dbReference>
<evidence type="ECO:0000256" key="1">
    <source>
        <dbReference type="ARBA" id="ARBA00022723"/>
    </source>
</evidence>
<dbReference type="SUPFAM" id="SSF55008">
    <property type="entry name" value="HMA, heavy metal-associated domain"/>
    <property type="match status" value="1"/>
</dbReference>
<dbReference type="RefSeq" id="WP_138001466.1">
    <property type="nucleotide sequence ID" value="NZ_JBHTNY010000004.1"/>
</dbReference>
<comment type="caution">
    <text evidence="4">The sequence shown here is derived from an EMBL/GenBank/DDBJ whole genome shotgun (WGS) entry which is preliminary data.</text>
</comment>
<dbReference type="InterPro" id="IPR036163">
    <property type="entry name" value="HMA_dom_sf"/>
</dbReference>
<dbReference type="InterPro" id="IPR006121">
    <property type="entry name" value="HMA_dom"/>
</dbReference>
<dbReference type="STRING" id="180332.GCA_000797495_02595"/>
<accession>A0A4U8QG72</accession>
<evidence type="ECO:0000259" key="3">
    <source>
        <dbReference type="PROSITE" id="PS50846"/>
    </source>
</evidence>
<dbReference type="AlphaFoldDB" id="A0A4U8QG72"/>
<evidence type="ECO:0000313" key="4">
    <source>
        <dbReference type="EMBL" id="TLD03043.1"/>
    </source>
</evidence>
<name>A0A4U8QG72_9FIRM</name>
<sequence>MNPANLIIILIIAAGVFLAIRPTIKHMKGEGSCCGGGSLDGSKRKKKKLTEPKCGEKVIYVDGMHCQNCKERVEDAINQIDGAAAVVHLKEKRAIVSMSREIADEPLIKAIESAGYRVKKINP</sequence>